<reference evidence="12 13" key="1">
    <citation type="submission" date="2019-04" db="EMBL/GenBank/DDBJ databases">
        <title>Corynebacterium endometrii sp. nov., isolated from the uterus of a cow with endometritis.</title>
        <authorList>
            <person name="Ballas P."/>
            <person name="Ruckert C."/>
            <person name="Wagener K."/>
            <person name="Drillich M."/>
            <person name="Kaempfer P."/>
            <person name="Busse H.-J."/>
            <person name="Ehling-Schulz M."/>
        </authorList>
    </citation>
    <scope>NUCLEOTIDE SEQUENCE [LARGE SCALE GENOMIC DNA]</scope>
    <source>
        <strain evidence="12 13">LMM-1653</strain>
    </source>
</reference>
<comment type="function">
    <text evidence="2 8 10">Excises uracil residues from the DNA which can arise as a result of misincorporation of dUMP residues by DNA polymerase or due to deamination of cytosine.</text>
</comment>
<dbReference type="SMART" id="SM00986">
    <property type="entry name" value="UDG"/>
    <property type="match status" value="1"/>
</dbReference>
<feature type="active site" description="Proton acceptor" evidence="8 9">
    <location>
        <position position="63"/>
    </location>
</feature>
<dbReference type="GO" id="GO:0097510">
    <property type="term" value="P:base-excision repair, AP site formation via deaminated base removal"/>
    <property type="evidence" value="ECO:0007669"/>
    <property type="project" value="TreeGrafter"/>
</dbReference>
<dbReference type="PANTHER" id="PTHR11264:SF0">
    <property type="entry name" value="URACIL-DNA GLYCOSYLASE"/>
    <property type="match status" value="1"/>
</dbReference>
<organism evidence="12 13">
    <name type="scientific">Corynebacterium endometrii</name>
    <dbReference type="NCBI Taxonomy" id="2488819"/>
    <lineage>
        <taxon>Bacteria</taxon>
        <taxon>Bacillati</taxon>
        <taxon>Actinomycetota</taxon>
        <taxon>Actinomycetes</taxon>
        <taxon>Mycobacteriales</taxon>
        <taxon>Corynebacteriaceae</taxon>
        <taxon>Corynebacterium</taxon>
    </lineage>
</organism>
<evidence type="ECO:0000256" key="10">
    <source>
        <dbReference type="RuleBase" id="RU003780"/>
    </source>
</evidence>
<keyword evidence="5 8" id="KW-0227">DNA damage</keyword>
<comment type="catalytic activity">
    <reaction evidence="1 8 10">
        <text>Hydrolyzes single-stranded DNA or mismatched double-stranded DNA and polynucleotides, releasing free uracil.</text>
        <dbReference type="EC" id="3.2.2.27"/>
    </reaction>
</comment>
<evidence type="ECO:0000256" key="5">
    <source>
        <dbReference type="ARBA" id="ARBA00022763"/>
    </source>
</evidence>
<keyword evidence="7 8" id="KW-0234">DNA repair</keyword>
<dbReference type="RefSeq" id="WP_136141081.1">
    <property type="nucleotide sequence ID" value="NZ_CP039247.1"/>
</dbReference>
<keyword evidence="12" id="KW-0326">Glycosidase</keyword>
<evidence type="ECO:0000256" key="3">
    <source>
        <dbReference type="ARBA" id="ARBA00008184"/>
    </source>
</evidence>
<dbReference type="InterPro" id="IPR036895">
    <property type="entry name" value="Uracil-DNA_glycosylase-like_sf"/>
</dbReference>
<comment type="subcellular location">
    <subcellularLocation>
        <location evidence="8">Cytoplasm</location>
    </subcellularLocation>
</comment>
<evidence type="ECO:0000256" key="8">
    <source>
        <dbReference type="HAMAP-Rule" id="MF_00148"/>
    </source>
</evidence>
<feature type="domain" description="Uracil-DNA glycosylase-like" evidence="11">
    <location>
        <begin position="48"/>
        <end position="204"/>
    </location>
</feature>
<evidence type="ECO:0000259" key="11">
    <source>
        <dbReference type="SMART" id="SM00986"/>
    </source>
</evidence>
<dbReference type="EC" id="3.2.2.27" evidence="4 8"/>
<dbReference type="EMBL" id="CP039247">
    <property type="protein sequence ID" value="QCB28329.1"/>
    <property type="molecule type" value="Genomic_DNA"/>
</dbReference>
<dbReference type="SMART" id="SM00987">
    <property type="entry name" value="UreE_C"/>
    <property type="match status" value="1"/>
</dbReference>
<evidence type="ECO:0000256" key="4">
    <source>
        <dbReference type="ARBA" id="ARBA00012030"/>
    </source>
</evidence>
<evidence type="ECO:0000256" key="6">
    <source>
        <dbReference type="ARBA" id="ARBA00022801"/>
    </source>
</evidence>
<evidence type="ECO:0000256" key="7">
    <source>
        <dbReference type="ARBA" id="ARBA00023204"/>
    </source>
</evidence>
<dbReference type="InterPro" id="IPR005122">
    <property type="entry name" value="Uracil-DNA_glycosylase-like"/>
</dbReference>
<dbReference type="Gene3D" id="3.40.470.10">
    <property type="entry name" value="Uracil-DNA glycosylase-like domain"/>
    <property type="match status" value="1"/>
</dbReference>
<protein>
    <recommendedName>
        <fullName evidence="4 8">Uracil-DNA glycosylase</fullName>
        <shortName evidence="8">UDG</shortName>
        <ecNumber evidence="4 8">3.2.2.27</ecNumber>
    </recommendedName>
</protein>
<accession>A0A4P7QFM0</accession>
<dbReference type="Pfam" id="PF03167">
    <property type="entry name" value="UDG"/>
    <property type="match status" value="1"/>
</dbReference>
<dbReference type="GO" id="GO:0005737">
    <property type="term" value="C:cytoplasm"/>
    <property type="evidence" value="ECO:0007669"/>
    <property type="project" value="UniProtKB-SubCell"/>
</dbReference>
<dbReference type="AlphaFoldDB" id="A0A4P7QFM0"/>
<dbReference type="PANTHER" id="PTHR11264">
    <property type="entry name" value="URACIL-DNA GLYCOSYLASE"/>
    <property type="match status" value="1"/>
</dbReference>
<dbReference type="SUPFAM" id="SSF52141">
    <property type="entry name" value="Uracil-DNA glycosylase-like"/>
    <property type="match status" value="1"/>
</dbReference>
<sequence length="216" mass="23934">MSNLPEINYHPSWDPVLGPVLERVWPELSRRLNGGEYLPAPADVFRAFRTPLEAVRVLIVGQDPYPTPGHPMGLSFSTQPGVRPPRSLVNIHKELHDDLGLTPPADGSLLPWVDQGVLMLNRVLTVEPGNAGSHRRWGWEAVTEAAISALNRAPMVAILWGKDAQACQRFIPDVPTITSAHPSPLSARRGFFGSRPFSRANAYLQEQNSFPIDWQL</sequence>
<dbReference type="KEGG" id="cee:CENDO_05220"/>
<keyword evidence="13" id="KW-1185">Reference proteome</keyword>
<evidence type="ECO:0000256" key="1">
    <source>
        <dbReference type="ARBA" id="ARBA00001400"/>
    </source>
</evidence>
<dbReference type="NCBIfam" id="NF003588">
    <property type="entry name" value="PRK05254.1-1"/>
    <property type="match status" value="1"/>
</dbReference>
<keyword evidence="8" id="KW-0963">Cytoplasm</keyword>
<dbReference type="NCBIfam" id="NF003592">
    <property type="entry name" value="PRK05254.1-5"/>
    <property type="match status" value="1"/>
</dbReference>
<evidence type="ECO:0000313" key="12">
    <source>
        <dbReference type="EMBL" id="QCB28329.1"/>
    </source>
</evidence>
<proteinExistence type="inferred from homology"/>
<dbReference type="OrthoDB" id="9804372at2"/>
<dbReference type="CDD" id="cd10027">
    <property type="entry name" value="UDG-F1-like"/>
    <property type="match status" value="1"/>
</dbReference>
<evidence type="ECO:0000256" key="9">
    <source>
        <dbReference type="PROSITE-ProRule" id="PRU10072"/>
    </source>
</evidence>
<dbReference type="InterPro" id="IPR018085">
    <property type="entry name" value="Ura-DNA_Glyclase_AS"/>
</dbReference>
<name>A0A4P7QFM0_9CORY</name>
<dbReference type="NCBIfam" id="TIGR00628">
    <property type="entry name" value="ung"/>
    <property type="match status" value="1"/>
</dbReference>
<gene>
    <name evidence="8 12" type="primary">ung</name>
    <name evidence="12" type="ORF">CENDO_05220</name>
</gene>
<keyword evidence="6 8" id="KW-0378">Hydrolase</keyword>
<dbReference type="Proteomes" id="UP000296352">
    <property type="component" value="Chromosome"/>
</dbReference>
<evidence type="ECO:0000256" key="2">
    <source>
        <dbReference type="ARBA" id="ARBA00002631"/>
    </source>
</evidence>
<dbReference type="HAMAP" id="MF_00148">
    <property type="entry name" value="UDG"/>
    <property type="match status" value="1"/>
</dbReference>
<dbReference type="InterPro" id="IPR002043">
    <property type="entry name" value="UDG_fam1"/>
</dbReference>
<dbReference type="GO" id="GO:0004844">
    <property type="term" value="F:uracil DNA N-glycosylase activity"/>
    <property type="evidence" value="ECO:0007669"/>
    <property type="project" value="UniProtKB-UniRule"/>
</dbReference>
<evidence type="ECO:0000313" key="13">
    <source>
        <dbReference type="Proteomes" id="UP000296352"/>
    </source>
</evidence>
<dbReference type="PROSITE" id="PS00130">
    <property type="entry name" value="U_DNA_GLYCOSYLASE"/>
    <property type="match status" value="1"/>
</dbReference>
<comment type="similarity">
    <text evidence="3 8 10">Belongs to the uracil-DNA glycosylase (UDG) superfamily. UNG family.</text>
</comment>